<feature type="domain" description="HTH araC/xylS-type" evidence="4">
    <location>
        <begin position="208"/>
        <end position="306"/>
    </location>
</feature>
<dbReference type="PANTHER" id="PTHR43130:SF3">
    <property type="entry name" value="HTH-TYPE TRANSCRIPTIONAL REGULATOR RV1931C"/>
    <property type="match status" value="1"/>
</dbReference>
<dbReference type="InterPro" id="IPR009057">
    <property type="entry name" value="Homeodomain-like_sf"/>
</dbReference>
<dbReference type="STRING" id="1077974.GOEFS_055_00290"/>
<reference evidence="5 6" key="1">
    <citation type="submission" date="2011-12" db="EMBL/GenBank/DDBJ databases">
        <title>Whole genome shotgun sequence of Gordonia effusa NBRC 100432.</title>
        <authorList>
            <person name="Yoshida I."/>
            <person name="Takarada H."/>
            <person name="Hosoyama A."/>
            <person name="Tsuchikane K."/>
            <person name="Katsumata H."/>
            <person name="Yamazaki S."/>
            <person name="Fujita N."/>
        </authorList>
    </citation>
    <scope>NUCLEOTIDE SEQUENCE [LARGE SCALE GENOMIC DNA]</scope>
    <source>
        <strain evidence="5 6">NBRC 100432</strain>
    </source>
</reference>
<dbReference type="InterPro" id="IPR018060">
    <property type="entry name" value="HTH_AraC"/>
</dbReference>
<dbReference type="InterPro" id="IPR002818">
    <property type="entry name" value="DJ-1/PfpI"/>
</dbReference>
<gene>
    <name evidence="5" type="ORF">GOEFS_055_00290</name>
</gene>
<dbReference type="eggNOG" id="COG4977">
    <property type="taxonomic scope" value="Bacteria"/>
</dbReference>
<dbReference type="Pfam" id="PF01965">
    <property type="entry name" value="DJ-1_PfpI"/>
    <property type="match status" value="1"/>
</dbReference>
<name>H0R0B5_9ACTN</name>
<dbReference type="GO" id="GO:0003700">
    <property type="term" value="F:DNA-binding transcription factor activity"/>
    <property type="evidence" value="ECO:0007669"/>
    <property type="project" value="InterPro"/>
</dbReference>
<proteinExistence type="predicted"/>
<dbReference type="Proteomes" id="UP000035034">
    <property type="component" value="Unassembled WGS sequence"/>
</dbReference>
<evidence type="ECO:0000313" key="5">
    <source>
        <dbReference type="EMBL" id="GAB18516.1"/>
    </source>
</evidence>
<accession>H0R0B5</accession>
<dbReference type="SUPFAM" id="SSF46689">
    <property type="entry name" value="Homeodomain-like"/>
    <property type="match status" value="2"/>
</dbReference>
<evidence type="ECO:0000256" key="3">
    <source>
        <dbReference type="ARBA" id="ARBA00023163"/>
    </source>
</evidence>
<dbReference type="Gene3D" id="1.10.10.60">
    <property type="entry name" value="Homeodomain-like"/>
    <property type="match status" value="1"/>
</dbReference>
<dbReference type="Gene3D" id="3.40.50.880">
    <property type="match status" value="1"/>
</dbReference>
<evidence type="ECO:0000313" key="6">
    <source>
        <dbReference type="Proteomes" id="UP000035034"/>
    </source>
</evidence>
<evidence type="ECO:0000256" key="2">
    <source>
        <dbReference type="ARBA" id="ARBA00023125"/>
    </source>
</evidence>
<dbReference type="InterPro" id="IPR018062">
    <property type="entry name" value="HTH_AraC-typ_CS"/>
</dbReference>
<dbReference type="SMART" id="SM00342">
    <property type="entry name" value="HTH_ARAC"/>
    <property type="match status" value="1"/>
</dbReference>
<sequence>MRHFLAMHRVVALAQPIQPTFELDCAFEIFGLPRPDVPQRYDFTICTENPGPIPTSAGYTIHVERGLEALDSADTVIIPGWIPVTAPLPSRIKTSLIDAHARGARIASICSGVFALAQTGLLDGRTATTHPSRIDELHRAFPSIDVVETRYVDHSDVATSAGATTGIDLCLCLVAADFGEEHAGLIAESMAASRSVADKHRSGTIEFDELTEWVDSRLGDRLTISDLAVRLNTSPRTLARRCTLELGMSPGQWLISRRLSAAQTLLRDTDLTVETIAHRAGFGSAVNLRRRFRHHFGVSPNDYRKQAHFDVVKF</sequence>
<protein>
    <submittedName>
        <fullName evidence="5">Putative AraC family transcriptional regulator</fullName>
    </submittedName>
</protein>
<dbReference type="PROSITE" id="PS00041">
    <property type="entry name" value="HTH_ARAC_FAMILY_1"/>
    <property type="match status" value="1"/>
</dbReference>
<dbReference type="InterPro" id="IPR029062">
    <property type="entry name" value="Class_I_gatase-like"/>
</dbReference>
<keyword evidence="1" id="KW-0805">Transcription regulation</keyword>
<dbReference type="SUPFAM" id="SSF52317">
    <property type="entry name" value="Class I glutamine amidotransferase-like"/>
    <property type="match status" value="1"/>
</dbReference>
<dbReference type="PANTHER" id="PTHR43130">
    <property type="entry name" value="ARAC-FAMILY TRANSCRIPTIONAL REGULATOR"/>
    <property type="match status" value="1"/>
</dbReference>
<evidence type="ECO:0000256" key="1">
    <source>
        <dbReference type="ARBA" id="ARBA00023015"/>
    </source>
</evidence>
<dbReference type="CDD" id="cd03137">
    <property type="entry name" value="GATase1_AraC_1"/>
    <property type="match status" value="1"/>
</dbReference>
<keyword evidence="6" id="KW-1185">Reference proteome</keyword>
<dbReference type="Pfam" id="PF12833">
    <property type="entry name" value="HTH_18"/>
    <property type="match status" value="1"/>
</dbReference>
<dbReference type="GO" id="GO:0043565">
    <property type="term" value="F:sequence-specific DNA binding"/>
    <property type="evidence" value="ECO:0007669"/>
    <property type="project" value="InterPro"/>
</dbReference>
<keyword evidence="3" id="KW-0804">Transcription</keyword>
<dbReference type="AlphaFoldDB" id="H0R0B5"/>
<dbReference type="EMBL" id="BAEH01000055">
    <property type="protein sequence ID" value="GAB18516.1"/>
    <property type="molecule type" value="Genomic_DNA"/>
</dbReference>
<dbReference type="InterPro" id="IPR052158">
    <property type="entry name" value="INH-QAR"/>
</dbReference>
<keyword evidence="2" id="KW-0238">DNA-binding</keyword>
<evidence type="ECO:0000259" key="4">
    <source>
        <dbReference type="PROSITE" id="PS01124"/>
    </source>
</evidence>
<dbReference type="PROSITE" id="PS01124">
    <property type="entry name" value="HTH_ARAC_FAMILY_2"/>
    <property type="match status" value="1"/>
</dbReference>
<organism evidence="5 6">
    <name type="scientific">Gordonia effusa NBRC 100432</name>
    <dbReference type="NCBI Taxonomy" id="1077974"/>
    <lineage>
        <taxon>Bacteria</taxon>
        <taxon>Bacillati</taxon>
        <taxon>Actinomycetota</taxon>
        <taxon>Actinomycetes</taxon>
        <taxon>Mycobacteriales</taxon>
        <taxon>Gordoniaceae</taxon>
        <taxon>Gordonia</taxon>
    </lineage>
</organism>
<comment type="caution">
    <text evidence="5">The sequence shown here is derived from an EMBL/GenBank/DDBJ whole genome shotgun (WGS) entry which is preliminary data.</text>
</comment>